<protein>
    <submittedName>
        <fullName evidence="2">CLUMA_CG005123, isoform A</fullName>
    </submittedName>
</protein>
<feature type="domain" description="Helix-turn-helix" evidence="1">
    <location>
        <begin position="1"/>
        <end position="53"/>
    </location>
</feature>
<evidence type="ECO:0000259" key="1">
    <source>
        <dbReference type="Pfam" id="PF26215"/>
    </source>
</evidence>
<dbReference type="Pfam" id="PF26215">
    <property type="entry name" value="HTH_animal"/>
    <property type="match status" value="1"/>
</dbReference>
<keyword evidence="3" id="KW-1185">Reference proteome</keyword>
<accession>A0A1J1HY45</accession>
<dbReference type="OrthoDB" id="7764440at2759"/>
<dbReference type="AlphaFoldDB" id="A0A1J1HY45"/>
<dbReference type="Proteomes" id="UP000183832">
    <property type="component" value="Unassembled WGS sequence"/>
</dbReference>
<organism evidence="2 3">
    <name type="scientific">Clunio marinus</name>
    <dbReference type="NCBI Taxonomy" id="568069"/>
    <lineage>
        <taxon>Eukaryota</taxon>
        <taxon>Metazoa</taxon>
        <taxon>Ecdysozoa</taxon>
        <taxon>Arthropoda</taxon>
        <taxon>Hexapoda</taxon>
        <taxon>Insecta</taxon>
        <taxon>Pterygota</taxon>
        <taxon>Neoptera</taxon>
        <taxon>Endopterygota</taxon>
        <taxon>Diptera</taxon>
        <taxon>Nematocera</taxon>
        <taxon>Chironomoidea</taxon>
        <taxon>Chironomidae</taxon>
        <taxon>Clunio</taxon>
    </lineage>
</organism>
<proteinExistence type="predicted"/>
<name>A0A1J1HY45_9DIPT</name>
<evidence type="ECO:0000313" key="3">
    <source>
        <dbReference type="Proteomes" id="UP000183832"/>
    </source>
</evidence>
<feature type="non-terminal residue" evidence="2">
    <location>
        <position position="1"/>
    </location>
</feature>
<dbReference type="PANTHER" id="PTHR21301:SF10">
    <property type="entry name" value="REVERSE TRANSCRIPTASE DOMAIN-CONTAINING PROTEIN"/>
    <property type="match status" value="1"/>
</dbReference>
<dbReference type="STRING" id="568069.A0A1J1HY45"/>
<gene>
    <name evidence="2" type="primary">similar to ORF1</name>
    <name evidence="2" type="ORF">CLUMA_CG005123</name>
</gene>
<dbReference type="EMBL" id="CVRI01000021">
    <property type="protein sequence ID" value="CRK91454.1"/>
    <property type="molecule type" value="Genomic_DNA"/>
</dbReference>
<dbReference type="InterPro" id="IPR058912">
    <property type="entry name" value="HTH_animal"/>
</dbReference>
<dbReference type="PANTHER" id="PTHR21301">
    <property type="entry name" value="REVERSE TRANSCRIPTASE"/>
    <property type="match status" value="1"/>
</dbReference>
<reference evidence="2 3" key="1">
    <citation type="submission" date="2015-04" db="EMBL/GenBank/DDBJ databases">
        <authorList>
            <person name="Syromyatnikov M.Y."/>
            <person name="Popov V.N."/>
        </authorList>
    </citation>
    <scope>NUCLEOTIDE SEQUENCE [LARGE SCALE GENOMIC DNA]</scope>
</reference>
<sequence>NSHHPLKMRLNVVINLFKRMNALTTNNDNHKTLFTKLLKQNNFPRNIINRIINNNQVHLQSQINTTNAVTNIHIPLTYVQHMSEKIKKTLTRRVPEFKIAFKPTNRVKKFFTKLKDEIPKNDLTNVIYKIKCECGLCYIGQTIQSVKKRIGQHKNDVNSIKNLNRNCNDEFLEELKGKTALTEHVALTNHKFDFDNFEIVDHTRNRSQLNILEMLHIQNNSTVNRRTDTMKLSQIYNGVLKMRNKLPRKPRPVRRNERILR</sequence>
<evidence type="ECO:0000313" key="2">
    <source>
        <dbReference type="EMBL" id="CRK91454.1"/>
    </source>
</evidence>